<dbReference type="EMBL" id="MU157910">
    <property type="protein sequence ID" value="KAF9523783.1"/>
    <property type="molecule type" value="Genomic_DNA"/>
</dbReference>
<dbReference type="Proteomes" id="UP000807306">
    <property type="component" value="Unassembled WGS sequence"/>
</dbReference>
<name>A0A9P6E7G2_9AGAR</name>
<gene>
    <name evidence="2" type="ORF">CPB83DRAFT_839439</name>
</gene>
<reference evidence="2" key="1">
    <citation type="submission" date="2020-11" db="EMBL/GenBank/DDBJ databases">
        <authorList>
            <consortium name="DOE Joint Genome Institute"/>
            <person name="Ahrendt S."/>
            <person name="Riley R."/>
            <person name="Andreopoulos W."/>
            <person name="Labutti K."/>
            <person name="Pangilinan J."/>
            <person name="Ruiz-Duenas F.J."/>
            <person name="Barrasa J.M."/>
            <person name="Sanchez-Garcia M."/>
            <person name="Camarero S."/>
            <person name="Miyauchi S."/>
            <person name="Serrano A."/>
            <person name="Linde D."/>
            <person name="Babiker R."/>
            <person name="Drula E."/>
            <person name="Ayuso-Fernandez I."/>
            <person name="Pacheco R."/>
            <person name="Padilla G."/>
            <person name="Ferreira P."/>
            <person name="Barriuso J."/>
            <person name="Kellner H."/>
            <person name="Castanera R."/>
            <person name="Alfaro M."/>
            <person name="Ramirez L."/>
            <person name="Pisabarro A.G."/>
            <person name="Kuo A."/>
            <person name="Tritt A."/>
            <person name="Lipzen A."/>
            <person name="He G."/>
            <person name="Yan M."/>
            <person name="Ng V."/>
            <person name="Cullen D."/>
            <person name="Martin F."/>
            <person name="Rosso M.-N."/>
            <person name="Henrissat B."/>
            <person name="Hibbett D."/>
            <person name="Martinez A.T."/>
            <person name="Grigoriev I.V."/>
        </authorList>
    </citation>
    <scope>NUCLEOTIDE SEQUENCE</scope>
    <source>
        <strain evidence="2">CBS 506.95</strain>
    </source>
</reference>
<keyword evidence="3" id="KW-1185">Reference proteome</keyword>
<dbReference type="OrthoDB" id="3184970at2759"/>
<sequence length="285" mass="31234">MADPSTEDTDSKVDLGSSFNDPTADVSYTSSDGVVFELHRKHIEVNAPNLPLPDVPSVNDQDGSKNPPIALQESAVVLDILFRFVRASTKDKKTLPPSLSDIIGPVLFEVAEASEKYGVVGALNVCLIHMNQMVTDGRYPLEIVNFSDRHGYEALENAAALLSLSYPYRDLVTKLSGSDLLRRFLLFRDEFANIRDTALSIMDKADCSSSGCQAIISLKLIYLSAVTENLANARSSIPHTAAACVYDLRYATSCKTMIYEKFSNLFDPELSPVKVLSDITLETTL</sequence>
<proteinExistence type="predicted"/>
<evidence type="ECO:0000256" key="1">
    <source>
        <dbReference type="SAM" id="MobiDB-lite"/>
    </source>
</evidence>
<feature type="region of interest" description="Disordered" evidence="1">
    <location>
        <begin position="1"/>
        <end position="24"/>
    </location>
</feature>
<evidence type="ECO:0000313" key="3">
    <source>
        <dbReference type="Proteomes" id="UP000807306"/>
    </source>
</evidence>
<evidence type="ECO:0000313" key="2">
    <source>
        <dbReference type="EMBL" id="KAF9523783.1"/>
    </source>
</evidence>
<organism evidence="2 3">
    <name type="scientific">Crepidotus variabilis</name>
    <dbReference type="NCBI Taxonomy" id="179855"/>
    <lineage>
        <taxon>Eukaryota</taxon>
        <taxon>Fungi</taxon>
        <taxon>Dikarya</taxon>
        <taxon>Basidiomycota</taxon>
        <taxon>Agaricomycotina</taxon>
        <taxon>Agaricomycetes</taxon>
        <taxon>Agaricomycetidae</taxon>
        <taxon>Agaricales</taxon>
        <taxon>Agaricineae</taxon>
        <taxon>Crepidotaceae</taxon>
        <taxon>Crepidotus</taxon>
    </lineage>
</organism>
<protein>
    <submittedName>
        <fullName evidence="2">Uncharacterized protein</fullName>
    </submittedName>
</protein>
<dbReference type="AlphaFoldDB" id="A0A9P6E7G2"/>
<accession>A0A9P6E7G2</accession>
<comment type="caution">
    <text evidence="2">The sequence shown here is derived from an EMBL/GenBank/DDBJ whole genome shotgun (WGS) entry which is preliminary data.</text>
</comment>